<protein>
    <recommendedName>
        <fullName evidence="1">DSBA-like thioredoxin domain-containing protein</fullName>
    </recommendedName>
</protein>
<dbReference type="OrthoDB" id="9813770at2"/>
<dbReference type="AlphaFoldDB" id="A0A0H3AEN3"/>
<dbReference type="SUPFAM" id="SSF52833">
    <property type="entry name" value="Thioredoxin-like"/>
    <property type="match status" value="1"/>
</dbReference>
<dbReference type="GO" id="GO:0016491">
    <property type="term" value="F:oxidoreductase activity"/>
    <property type="evidence" value="ECO:0007669"/>
    <property type="project" value="InterPro"/>
</dbReference>
<reference evidence="2 3" key="1">
    <citation type="submission" date="2007-03" db="EMBL/GenBank/DDBJ databases">
        <authorList>
            <person name="Heidelberg J."/>
        </authorList>
    </citation>
    <scope>NUCLEOTIDE SEQUENCE [LARGE SCALE GENOMIC DNA]</scope>
    <source>
        <strain evidence="3">ATCC 39541 / Classical Ogawa 395 / O395</strain>
    </source>
</reference>
<dbReference type="KEGG" id="vco:VC0395_0336"/>
<dbReference type="PANTHER" id="PTHR13887:SF51">
    <property type="entry name" value="DSBA FAMILY PROTEIN"/>
    <property type="match status" value="1"/>
</dbReference>
<dbReference type="PANTHER" id="PTHR13887">
    <property type="entry name" value="GLUTATHIONE S-TRANSFERASE KAPPA"/>
    <property type="match status" value="1"/>
</dbReference>
<evidence type="ECO:0000259" key="1">
    <source>
        <dbReference type="Pfam" id="PF01323"/>
    </source>
</evidence>
<dbReference type="EMBL" id="CP000626">
    <property type="protein sequence ID" value="ABQ18723.1"/>
    <property type="molecule type" value="Genomic_DNA"/>
</dbReference>
<dbReference type="InterPro" id="IPR001853">
    <property type="entry name" value="DSBA-like_thioredoxin_dom"/>
</dbReference>
<name>A0A0H3AEN3_VIBC3</name>
<gene>
    <name evidence="2" type="ordered locus">VC0395_0336</name>
</gene>
<sequence length="209" mass="23774">MVRVHYIFDPMCGWCFGATSLMEQLAQQSHLELVLHPGGMMDKAQLSPDFRAHILQADQRIQRETGAEFGEAYLERVRSGQPLMLDSYFTAQAIIAARLAGKRDFDMLKAIQRAHYQQGLDVTQTEVMQQLAQAMGITPETWQNVMPQAAAKVRSDIAQTQRLMQQLGLGGFPSLAIEQNNEWYTLSPSHYYRRPQEWQAWLESLSVTA</sequence>
<dbReference type="Proteomes" id="UP000000249">
    <property type="component" value="Chromosome 2"/>
</dbReference>
<organism evidence="2 3">
    <name type="scientific">Vibrio cholerae serotype O1 (strain ATCC 39541 / Classical Ogawa 395 / O395)</name>
    <dbReference type="NCBI Taxonomy" id="345073"/>
    <lineage>
        <taxon>Bacteria</taxon>
        <taxon>Pseudomonadati</taxon>
        <taxon>Pseudomonadota</taxon>
        <taxon>Gammaproteobacteria</taxon>
        <taxon>Vibrionales</taxon>
        <taxon>Vibrionaceae</taxon>
        <taxon>Vibrio</taxon>
    </lineage>
</organism>
<evidence type="ECO:0000313" key="3">
    <source>
        <dbReference type="Proteomes" id="UP000000249"/>
    </source>
</evidence>
<dbReference type="RefSeq" id="WP_001882721.1">
    <property type="nucleotide sequence ID" value="NC_009456.1"/>
</dbReference>
<accession>A0A0H3AEN3</accession>
<proteinExistence type="predicted"/>
<dbReference type="KEGG" id="vcr:VC395_A0926"/>
<evidence type="ECO:0000313" key="2">
    <source>
        <dbReference type="EMBL" id="ABQ18723.1"/>
    </source>
</evidence>
<dbReference type="eggNOG" id="COG3531">
    <property type="taxonomic scope" value="Bacteria"/>
</dbReference>
<dbReference type="CDD" id="cd03025">
    <property type="entry name" value="DsbA_FrnE_like"/>
    <property type="match status" value="1"/>
</dbReference>
<feature type="domain" description="DSBA-like thioredoxin" evidence="1">
    <location>
        <begin position="6"/>
        <end position="179"/>
    </location>
</feature>
<dbReference type="Pfam" id="PF01323">
    <property type="entry name" value="DSBA"/>
    <property type="match status" value="1"/>
</dbReference>
<dbReference type="InterPro" id="IPR036249">
    <property type="entry name" value="Thioredoxin-like_sf"/>
</dbReference>
<dbReference type="PATRIC" id="fig|345073.21.peg.3655"/>
<dbReference type="Gene3D" id="3.40.30.10">
    <property type="entry name" value="Glutaredoxin"/>
    <property type="match status" value="1"/>
</dbReference>